<evidence type="ECO:0000256" key="1">
    <source>
        <dbReference type="SAM" id="SignalP"/>
    </source>
</evidence>
<feature type="signal peptide" evidence="1">
    <location>
        <begin position="1"/>
        <end position="21"/>
    </location>
</feature>
<gene>
    <name evidence="2" type="ORF">SAMN06297129_1024</name>
</gene>
<keyword evidence="1" id="KW-0732">Signal</keyword>
<dbReference type="AlphaFoldDB" id="A0A285IFI6"/>
<reference evidence="2 3" key="1">
    <citation type="submission" date="2017-09" db="EMBL/GenBank/DDBJ databases">
        <authorList>
            <person name="Ehlers B."/>
            <person name="Leendertz F.H."/>
        </authorList>
    </citation>
    <scope>NUCLEOTIDE SEQUENCE [LARGE SCALE GENOMIC DNA]</scope>
    <source>
        <strain evidence="2 3">CGMCC 1.12662</strain>
    </source>
</reference>
<proteinExistence type="predicted"/>
<feature type="chain" id="PRO_5012267326" description="Lipoprotein" evidence="1">
    <location>
        <begin position="22"/>
        <end position="47"/>
    </location>
</feature>
<dbReference type="Proteomes" id="UP000231655">
    <property type="component" value="Unassembled WGS sequence"/>
</dbReference>
<dbReference type="EMBL" id="OBEA01000002">
    <property type="protein sequence ID" value="SNY46750.1"/>
    <property type="molecule type" value="Genomic_DNA"/>
</dbReference>
<protein>
    <recommendedName>
        <fullName evidence="4">Lipoprotein</fullName>
    </recommendedName>
</protein>
<dbReference type="PROSITE" id="PS51257">
    <property type="entry name" value="PROKAR_LIPOPROTEIN"/>
    <property type="match status" value="1"/>
</dbReference>
<evidence type="ECO:0008006" key="4">
    <source>
        <dbReference type="Google" id="ProtNLM"/>
    </source>
</evidence>
<sequence>MSRSIHLLLALAFAGSLAACAKPATEEYVVVEPEPISSEPVYTGKYK</sequence>
<evidence type="ECO:0000313" key="3">
    <source>
        <dbReference type="Proteomes" id="UP000231655"/>
    </source>
</evidence>
<evidence type="ECO:0000313" key="2">
    <source>
        <dbReference type="EMBL" id="SNY46750.1"/>
    </source>
</evidence>
<name>A0A285IFI6_9RHOB</name>
<organism evidence="2 3">
    <name type="scientific">Pseudooceanicola antarcticus</name>
    <dbReference type="NCBI Taxonomy" id="1247613"/>
    <lineage>
        <taxon>Bacteria</taxon>
        <taxon>Pseudomonadati</taxon>
        <taxon>Pseudomonadota</taxon>
        <taxon>Alphaproteobacteria</taxon>
        <taxon>Rhodobacterales</taxon>
        <taxon>Paracoccaceae</taxon>
        <taxon>Pseudooceanicola</taxon>
    </lineage>
</organism>
<accession>A0A285IFI6</accession>
<dbReference type="RefSeq" id="WP_179747205.1">
    <property type="nucleotide sequence ID" value="NZ_OBEA01000002.1"/>
</dbReference>